<dbReference type="EMBL" id="BSXT01018935">
    <property type="protein sequence ID" value="GMG16438.1"/>
    <property type="molecule type" value="Genomic_DNA"/>
</dbReference>
<protein>
    <submittedName>
        <fullName evidence="1">Unnamed protein product</fullName>
    </submittedName>
</protein>
<gene>
    <name evidence="1" type="ORF">Pfra01_002976700</name>
</gene>
<evidence type="ECO:0000313" key="1">
    <source>
        <dbReference type="EMBL" id="GMG16438.1"/>
    </source>
</evidence>
<keyword evidence="2" id="KW-1185">Reference proteome</keyword>
<accession>A0A9W7DCD6</accession>
<sequence>MRKVLRQDFTAKGNPGEGLAGEHQELLQHLLLPDTAPSGAALQEVGLHESPYCFIVPAFFRLMEYLQRNEVRFNLIFRTFGDDLHRVAQEFNCFCEGRHPCFPLEKPMDGSDGGIDRRIHLDRMPGGEMPRFGTFVRAEDTTVLVMGTFKQPQAADDADPLAFYAPDADTVQVVRGLPDIHNLLARRWRESQATLALRDFYPHWFRNKEDATAGKLMVLDLADYTVGVHSIFFDDNVLLHDAHIVDARWSHNNLSIAFEKTRELNLMRVEPLDVIQNEDYFVHRFETSVQRWKYNWQKGTTIH</sequence>
<proteinExistence type="predicted"/>
<dbReference type="PANTHER" id="PTHR36960">
    <property type="entry name" value="SI:DKEY-32E6.3"/>
    <property type="match status" value="1"/>
</dbReference>
<name>A0A9W7DCD6_9STRA</name>
<dbReference type="PANTHER" id="PTHR36960:SF1">
    <property type="entry name" value="SI:DKEY-32E6.3"/>
    <property type="match status" value="1"/>
</dbReference>
<dbReference type="AlphaFoldDB" id="A0A9W7DCD6"/>
<comment type="caution">
    <text evidence="1">The sequence shown here is derived from an EMBL/GenBank/DDBJ whole genome shotgun (WGS) entry which is preliminary data.</text>
</comment>
<dbReference type="OrthoDB" id="417678at2759"/>
<evidence type="ECO:0000313" key="2">
    <source>
        <dbReference type="Proteomes" id="UP001165121"/>
    </source>
</evidence>
<reference evidence="1" key="1">
    <citation type="submission" date="2023-04" db="EMBL/GenBank/DDBJ databases">
        <title>Phytophthora fragariaefolia NBRC 109709.</title>
        <authorList>
            <person name="Ichikawa N."/>
            <person name="Sato H."/>
            <person name="Tonouchi N."/>
        </authorList>
    </citation>
    <scope>NUCLEOTIDE SEQUENCE</scope>
    <source>
        <strain evidence="1">NBRC 109709</strain>
    </source>
</reference>
<dbReference type="Proteomes" id="UP001165121">
    <property type="component" value="Unassembled WGS sequence"/>
</dbReference>
<organism evidence="1 2">
    <name type="scientific">Phytophthora fragariaefolia</name>
    <dbReference type="NCBI Taxonomy" id="1490495"/>
    <lineage>
        <taxon>Eukaryota</taxon>
        <taxon>Sar</taxon>
        <taxon>Stramenopiles</taxon>
        <taxon>Oomycota</taxon>
        <taxon>Peronosporomycetes</taxon>
        <taxon>Peronosporales</taxon>
        <taxon>Peronosporaceae</taxon>
        <taxon>Phytophthora</taxon>
    </lineage>
</organism>